<dbReference type="Proteomes" id="UP001362999">
    <property type="component" value="Unassembled WGS sequence"/>
</dbReference>
<evidence type="ECO:0000313" key="11">
    <source>
        <dbReference type="EMBL" id="KAK6980571.1"/>
    </source>
</evidence>
<dbReference type="InterPro" id="IPR014001">
    <property type="entry name" value="Helicase_ATP-bd"/>
</dbReference>
<keyword evidence="4" id="KW-0238">DNA-binding</keyword>
<feature type="domain" description="Helicase C-terminal" evidence="10">
    <location>
        <begin position="265"/>
        <end position="421"/>
    </location>
</feature>
<dbReference type="PANTHER" id="PTHR13710">
    <property type="entry name" value="DNA HELICASE RECQ FAMILY MEMBER"/>
    <property type="match status" value="1"/>
</dbReference>
<evidence type="ECO:0000256" key="2">
    <source>
        <dbReference type="ARBA" id="ARBA00022741"/>
    </source>
</evidence>
<feature type="region of interest" description="Disordered" evidence="8">
    <location>
        <begin position="647"/>
        <end position="695"/>
    </location>
</feature>
<reference evidence="11 12" key="1">
    <citation type="journal article" date="2024" name="J Genomics">
        <title>Draft genome sequencing and assembly of Favolaschia claudopus CIRM-BRFM 2984 isolated from oak limbs.</title>
        <authorList>
            <person name="Navarro D."/>
            <person name="Drula E."/>
            <person name="Chaduli D."/>
            <person name="Cazenave R."/>
            <person name="Ahrendt S."/>
            <person name="Wang J."/>
            <person name="Lipzen A."/>
            <person name="Daum C."/>
            <person name="Barry K."/>
            <person name="Grigoriev I.V."/>
            <person name="Favel A."/>
            <person name="Rosso M.N."/>
            <person name="Martin F."/>
        </authorList>
    </citation>
    <scope>NUCLEOTIDE SEQUENCE [LARGE SCALE GENOMIC DNA]</scope>
    <source>
        <strain evidence="11 12">CIRM-BRFM 2984</strain>
    </source>
</reference>
<feature type="compositionally biased region" description="Basic and acidic residues" evidence="8">
    <location>
        <begin position="686"/>
        <end position="695"/>
    </location>
</feature>
<dbReference type="SMART" id="SM00490">
    <property type="entry name" value="HELICc"/>
    <property type="match status" value="1"/>
</dbReference>
<protein>
    <recommendedName>
        <fullName evidence="7">DNA 3'-5' helicase</fullName>
        <ecNumber evidence="7">5.6.2.4</ecNumber>
    </recommendedName>
</protein>
<dbReference type="PROSITE" id="PS51192">
    <property type="entry name" value="HELICASE_ATP_BIND_1"/>
    <property type="match status" value="1"/>
</dbReference>
<evidence type="ECO:0000256" key="7">
    <source>
        <dbReference type="ARBA" id="ARBA00034808"/>
    </source>
</evidence>
<dbReference type="GO" id="GO:0005524">
    <property type="term" value="F:ATP binding"/>
    <property type="evidence" value="ECO:0007669"/>
    <property type="project" value="UniProtKB-KW"/>
</dbReference>
<comment type="caution">
    <text evidence="11">The sequence shown here is derived from an EMBL/GenBank/DDBJ whole genome shotgun (WGS) entry which is preliminary data.</text>
</comment>
<dbReference type="PANTHER" id="PTHR13710:SF105">
    <property type="entry name" value="ATP-DEPENDENT DNA HELICASE Q1"/>
    <property type="match status" value="1"/>
</dbReference>
<evidence type="ECO:0000256" key="8">
    <source>
        <dbReference type="SAM" id="MobiDB-lite"/>
    </source>
</evidence>
<accession>A0AAV9ZEH0</accession>
<dbReference type="GO" id="GO:0003677">
    <property type="term" value="F:DNA binding"/>
    <property type="evidence" value="ECO:0007669"/>
    <property type="project" value="UniProtKB-KW"/>
</dbReference>
<evidence type="ECO:0000256" key="3">
    <source>
        <dbReference type="ARBA" id="ARBA00022840"/>
    </source>
</evidence>
<feature type="domain" description="Helicase ATP-binding" evidence="9">
    <location>
        <begin position="44"/>
        <end position="226"/>
    </location>
</feature>
<evidence type="ECO:0000259" key="10">
    <source>
        <dbReference type="PROSITE" id="PS51194"/>
    </source>
</evidence>
<keyword evidence="5" id="KW-0413">Isomerase</keyword>
<dbReference type="PROSITE" id="PS51194">
    <property type="entry name" value="HELICASE_CTER"/>
    <property type="match status" value="1"/>
</dbReference>
<feature type="compositionally biased region" description="Polar residues" evidence="8">
    <location>
        <begin position="661"/>
        <end position="674"/>
    </location>
</feature>
<dbReference type="SUPFAM" id="SSF52540">
    <property type="entry name" value="P-loop containing nucleoside triphosphate hydrolases"/>
    <property type="match status" value="1"/>
</dbReference>
<organism evidence="11 12">
    <name type="scientific">Favolaschia claudopus</name>
    <dbReference type="NCBI Taxonomy" id="2862362"/>
    <lineage>
        <taxon>Eukaryota</taxon>
        <taxon>Fungi</taxon>
        <taxon>Dikarya</taxon>
        <taxon>Basidiomycota</taxon>
        <taxon>Agaricomycotina</taxon>
        <taxon>Agaricomycetes</taxon>
        <taxon>Agaricomycetidae</taxon>
        <taxon>Agaricales</taxon>
        <taxon>Marasmiineae</taxon>
        <taxon>Mycenaceae</taxon>
        <taxon>Favolaschia</taxon>
    </lineage>
</organism>
<dbReference type="AlphaFoldDB" id="A0AAV9ZEH0"/>
<dbReference type="GO" id="GO:0016787">
    <property type="term" value="F:hydrolase activity"/>
    <property type="evidence" value="ECO:0007669"/>
    <property type="project" value="UniProtKB-KW"/>
</dbReference>
<comment type="catalytic activity">
    <reaction evidence="6">
        <text>Couples ATP hydrolysis with the unwinding of duplex DNA by translocating in the 3'-5' direction.</text>
        <dbReference type="EC" id="5.6.2.4"/>
    </reaction>
</comment>
<keyword evidence="11" id="KW-0378">Hydrolase</keyword>
<dbReference type="Pfam" id="PF00271">
    <property type="entry name" value="Helicase_C"/>
    <property type="match status" value="1"/>
</dbReference>
<evidence type="ECO:0000256" key="6">
    <source>
        <dbReference type="ARBA" id="ARBA00034617"/>
    </source>
</evidence>
<evidence type="ECO:0000259" key="9">
    <source>
        <dbReference type="PROSITE" id="PS51192"/>
    </source>
</evidence>
<dbReference type="Pfam" id="PF00270">
    <property type="entry name" value="DEAD"/>
    <property type="match status" value="1"/>
</dbReference>
<keyword evidence="2" id="KW-0547">Nucleotide-binding</keyword>
<evidence type="ECO:0000256" key="1">
    <source>
        <dbReference type="ARBA" id="ARBA00005446"/>
    </source>
</evidence>
<sequence length="695" mass="78677">MNEIDASNALSDPSLVVNSRQWLDALLRRRCKVAELRPFQLDLGMHAIEGKDVFCVCATAQGKTMVLQAGAIAADARGEKGICLIIVPTKVLVEQQSEVASDRGLRTLAINEDTVREAALIKRDLWRELNSGTDVRVAIMTPQMVRGKRMQQLLNSSAFAALIRWVSVDEAHLVDQRGGVFSAPYAGLSILRVKLPSTATWIAVTATAPPERAVHMAKKLGFESGAYIEARYSVDRPNIKYIPRFFEHATTGRHHFDLSFIIPPGMKSAEDIIQSAVFAKTIERGFSFMDFLDQLIPPDVPYRSSLIKLYNSLMPSHYRRKLKEDFESGKVRVIIVTDTAAYGFDVSNIRRVITTDLEEEDFSDSEQKFGRAGRDGLPAEVVAFAPLWVKNLLDGVTPQTKTEHDEEEKRKQLPQPTRAWYNYSSEFCPRRVALHYNSEALSSNTPCRCVVHDSNENLSDFTHVLTWKERFATAEAVSLPRPRADGAFRVLDKPMRESLSHMVERWSYRLWAQIRPSREWPCSIFLPPFILNAILDKAHLCTDLDNLRIITKGWEYFDDWGPILLKFLMETMTGFDAIYDELTYSDDGGPNRMTAESRTLSRLATLPILKALCRENNCKQNGNKEELVQRLVLHFRSVKKPLPGRAEVDRIKNSLPLPNTDRPSPLSNKSNTLINPPVLLGKKRRRTDDKENIPV</sequence>
<comment type="similarity">
    <text evidence="1">Belongs to the helicase family. RecQ subfamily.</text>
</comment>
<name>A0AAV9ZEH0_9AGAR</name>
<dbReference type="SMART" id="SM00487">
    <property type="entry name" value="DEXDc"/>
    <property type="match status" value="1"/>
</dbReference>
<gene>
    <name evidence="11" type="ORF">R3P38DRAFT_3235448</name>
</gene>
<proteinExistence type="inferred from homology"/>
<dbReference type="EMBL" id="JAWWNJ010000158">
    <property type="protein sequence ID" value="KAK6980571.1"/>
    <property type="molecule type" value="Genomic_DNA"/>
</dbReference>
<evidence type="ECO:0000256" key="4">
    <source>
        <dbReference type="ARBA" id="ARBA00023125"/>
    </source>
</evidence>
<dbReference type="GO" id="GO:0043138">
    <property type="term" value="F:3'-5' DNA helicase activity"/>
    <property type="evidence" value="ECO:0007669"/>
    <property type="project" value="UniProtKB-EC"/>
</dbReference>
<evidence type="ECO:0000256" key="5">
    <source>
        <dbReference type="ARBA" id="ARBA00023235"/>
    </source>
</evidence>
<dbReference type="GO" id="GO:0000724">
    <property type="term" value="P:double-strand break repair via homologous recombination"/>
    <property type="evidence" value="ECO:0007669"/>
    <property type="project" value="TreeGrafter"/>
</dbReference>
<dbReference type="InterPro" id="IPR001650">
    <property type="entry name" value="Helicase_C-like"/>
</dbReference>
<dbReference type="Gene3D" id="3.40.50.300">
    <property type="entry name" value="P-loop containing nucleotide triphosphate hydrolases"/>
    <property type="match status" value="2"/>
</dbReference>
<dbReference type="GO" id="GO:0009378">
    <property type="term" value="F:four-way junction helicase activity"/>
    <property type="evidence" value="ECO:0007669"/>
    <property type="project" value="TreeGrafter"/>
</dbReference>
<keyword evidence="12" id="KW-1185">Reference proteome</keyword>
<dbReference type="InterPro" id="IPR027417">
    <property type="entry name" value="P-loop_NTPase"/>
</dbReference>
<keyword evidence="3" id="KW-0067">ATP-binding</keyword>
<dbReference type="InterPro" id="IPR011545">
    <property type="entry name" value="DEAD/DEAH_box_helicase_dom"/>
</dbReference>
<dbReference type="GO" id="GO:0005737">
    <property type="term" value="C:cytoplasm"/>
    <property type="evidence" value="ECO:0007669"/>
    <property type="project" value="TreeGrafter"/>
</dbReference>
<evidence type="ECO:0000313" key="12">
    <source>
        <dbReference type="Proteomes" id="UP001362999"/>
    </source>
</evidence>
<dbReference type="EC" id="5.6.2.4" evidence="7"/>
<dbReference type="GO" id="GO:0005694">
    <property type="term" value="C:chromosome"/>
    <property type="evidence" value="ECO:0007669"/>
    <property type="project" value="TreeGrafter"/>
</dbReference>